<dbReference type="PROSITE" id="PS50075">
    <property type="entry name" value="CARRIER"/>
    <property type="match status" value="2"/>
</dbReference>
<dbReference type="InterPro" id="IPR000873">
    <property type="entry name" value="AMP-dep_synth/lig_dom"/>
</dbReference>
<dbReference type="FunFam" id="3.40.50.980:FF:000002">
    <property type="entry name" value="Enterobactin synthetase component F"/>
    <property type="match status" value="1"/>
</dbReference>
<dbReference type="SMART" id="SM00823">
    <property type="entry name" value="PKS_PP"/>
    <property type="match status" value="2"/>
</dbReference>
<feature type="domain" description="Carrier" evidence="7">
    <location>
        <begin position="975"/>
        <end position="1049"/>
    </location>
</feature>
<dbReference type="SUPFAM" id="SSF52777">
    <property type="entry name" value="CoA-dependent acyltransferases"/>
    <property type="match status" value="8"/>
</dbReference>
<evidence type="ECO:0000313" key="9">
    <source>
        <dbReference type="Proteomes" id="UP000669887"/>
    </source>
</evidence>
<dbReference type="FunFam" id="3.40.50.980:FF:000001">
    <property type="entry name" value="Non-ribosomal peptide synthetase"/>
    <property type="match status" value="2"/>
</dbReference>
<keyword evidence="5" id="KW-0677">Repeat</keyword>
<dbReference type="NCBIfam" id="TIGR01720">
    <property type="entry name" value="NRPS-para261"/>
    <property type="match status" value="2"/>
</dbReference>
<dbReference type="GO" id="GO:0005829">
    <property type="term" value="C:cytosol"/>
    <property type="evidence" value="ECO:0007669"/>
    <property type="project" value="TreeGrafter"/>
</dbReference>
<dbReference type="InterPro" id="IPR036736">
    <property type="entry name" value="ACP-like_sf"/>
</dbReference>
<dbReference type="InterPro" id="IPR020845">
    <property type="entry name" value="AMP-binding_CS"/>
</dbReference>
<dbReference type="Pfam" id="PF00501">
    <property type="entry name" value="AMP-binding"/>
    <property type="match status" value="2"/>
</dbReference>
<dbReference type="PANTHER" id="PTHR45527">
    <property type="entry name" value="NONRIBOSOMAL PEPTIDE SYNTHETASE"/>
    <property type="match status" value="1"/>
</dbReference>
<dbReference type="CDD" id="cd19543">
    <property type="entry name" value="DCL_NRPS"/>
    <property type="match status" value="1"/>
</dbReference>
<dbReference type="Pfam" id="PF00550">
    <property type="entry name" value="PP-binding"/>
    <property type="match status" value="2"/>
</dbReference>
<proteinExistence type="inferred from homology"/>
<dbReference type="SUPFAM" id="SSF56801">
    <property type="entry name" value="Acetyl-CoA synthetase-like"/>
    <property type="match status" value="2"/>
</dbReference>
<dbReference type="NCBIfam" id="TIGR01733">
    <property type="entry name" value="AA-adenyl-dom"/>
    <property type="match status" value="2"/>
</dbReference>
<evidence type="ECO:0000259" key="7">
    <source>
        <dbReference type="PROSITE" id="PS50075"/>
    </source>
</evidence>
<dbReference type="Gene3D" id="2.30.38.10">
    <property type="entry name" value="Luciferase, Domain 3"/>
    <property type="match status" value="2"/>
</dbReference>
<dbReference type="Gene3D" id="3.30.300.30">
    <property type="match status" value="2"/>
</dbReference>
<dbReference type="PROSITE" id="PS00455">
    <property type="entry name" value="AMP_BINDING"/>
    <property type="match status" value="2"/>
</dbReference>
<dbReference type="SMART" id="SM01294">
    <property type="entry name" value="PKS_PP_betabranch"/>
    <property type="match status" value="1"/>
</dbReference>
<evidence type="ECO:0000256" key="2">
    <source>
        <dbReference type="ARBA" id="ARBA00006432"/>
    </source>
</evidence>
<dbReference type="Gene3D" id="1.10.1200.10">
    <property type="entry name" value="ACP-like"/>
    <property type="match status" value="2"/>
</dbReference>
<dbReference type="SUPFAM" id="SSF47336">
    <property type="entry name" value="ACP-like"/>
    <property type="match status" value="2"/>
</dbReference>
<name>A0AAW4J9P7_9ACTN</name>
<dbReference type="InterPro" id="IPR010071">
    <property type="entry name" value="AA_adenyl_dom"/>
</dbReference>
<dbReference type="InterPro" id="IPR009081">
    <property type="entry name" value="PP-bd_ACP"/>
</dbReference>
<dbReference type="GO" id="GO:0017000">
    <property type="term" value="P:antibiotic biosynthetic process"/>
    <property type="evidence" value="ECO:0007669"/>
    <property type="project" value="UniProtKB-KW"/>
</dbReference>
<dbReference type="NCBIfam" id="NF003417">
    <property type="entry name" value="PRK04813.1"/>
    <property type="match status" value="2"/>
</dbReference>
<dbReference type="PANTHER" id="PTHR45527:SF1">
    <property type="entry name" value="FATTY ACID SYNTHASE"/>
    <property type="match status" value="1"/>
</dbReference>
<dbReference type="FunFam" id="2.30.38.10:FF:000001">
    <property type="entry name" value="Non-ribosomal peptide synthetase PvdI"/>
    <property type="match status" value="1"/>
</dbReference>
<dbReference type="CDD" id="cd17646">
    <property type="entry name" value="A_NRPS_AB3403-like"/>
    <property type="match status" value="1"/>
</dbReference>
<comment type="caution">
    <text evidence="8">The sequence shown here is derived from an EMBL/GenBank/DDBJ whole genome shotgun (WGS) entry which is preliminary data.</text>
</comment>
<reference evidence="8" key="1">
    <citation type="submission" date="2021-03" db="EMBL/GenBank/DDBJ databases">
        <title>X isolated from Micromonospora tulbaghiae.</title>
        <authorList>
            <person name="Stennett H.L."/>
        </authorList>
    </citation>
    <scope>NUCLEOTIDE SEQUENCE</scope>
    <source>
        <strain evidence="8">28M1-20</strain>
    </source>
</reference>
<dbReference type="FunFam" id="1.10.1200.10:FF:000005">
    <property type="entry name" value="Nonribosomal peptide synthetase 1"/>
    <property type="match status" value="1"/>
</dbReference>
<dbReference type="Pfam" id="PF00668">
    <property type="entry name" value="Condensation"/>
    <property type="match status" value="4"/>
</dbReference>
<dbReference type="Gene3D" id="3.30.559.10">
    <property type="entry name" value="Chloramphenicol acetyltransferase-like domain"/>
    <property type="match status" value="4"/>
</dbReference>
<dbReference type="Gene3D" id="3.40.50.980">
    <property type="match status" value="4"/>
</dbReference>
<dbReference type="FunFam" id="3.40.50.12780:FF:000012">
    <property type="entry name" value="Non-ribosomal peptide synthetase"/>
    <property type="match status" value="2"/>
</dbReference>
<dbReference type="InterPro" id="IPR010060">
    <property type="entry name" value="NRPS_synth"/>
</dbReference>
<keyword evidence="6" id="KW-0045">Antibiotic biosynthesis</keyword>
<evidence type="ECO:0000256" key="5">
    <source>
        <dbReference type="ARBA" id="ARBA00022737"/>
    </source>
</evidence>
<evidence type="ECO:0000256" key="4">
    <source>
        <dbReference type="ARBA" id="ARBA00022553"/>
    </source>
</evidence>
<evidence type="ECO:0000256" key="3">
    <source>
        <dbReference type="ARBA" id="ARBA00022450"/>
    </source>
</evidence>
<dbReference type="Gene3D" id="3.30.559.30">
    <property type="entry name" value="Nonribosomal peptide synthetase, condensation domain"/>
    <property type="match status" value="4"/>
</dbReference>
<dbReference type="FunFam" id="3.30.300.30:FF:000010">
    <property type="entry name" value="Enterobactin synthetase component F"/>
    <property type="match status" value="2"/>
</dbReference>
<dbReference type="EMBL" id="JAGFVQ010000001">
    <property type="protein sequence ID" value="MBO4138577.1"/>
    <property type="molecule type" value="Genomic_DNA"/>
</dbReference>
<dbReference type="RefSeq" id="WP_151498776.1">
    <property type="nucleotide sequence ID" value="NZ_JAGFVQ010000001.1"/>
</dbReference>
<sequence>MPDHEDIPCPLTTAQYGIWLAQRLEPDNPVYNLAEYADLAGPVDPVAFEAALRRTVADTEALRVRVDEPADGRPVLSVLPGVDWTLPVLDLRQESDPYAAATAWMHADRSRAVDPQREPVFRYALLRLADDRTLWYQCYHHIALDGYGMVLVARRVAEVYTALSGGGEPGPAPFGALRALVAEETADRTGERFDRDRRYWTGQFADRPTPTSLAGRQPTTARRLIRRSATVDPATMRRLRAAARERDVAVPTIVVAAVAAYLNGLTGDEDVVLALPSTARRSSLARRVPATVSTIAPLRVAVRPRTPLGQFVAEVSRELHAALRHQRYRFEDLHRDLGLTGGASVLGPHVNILLGADPDGGRVRFGTATGVDHNLAGGPVDDLAVVLDGRRGDGDARLDLDANADHYGAEQVGEHARRLAAFLDTFAAAAAAAPHTPTGGLDLTGPDVRRFVLGEWGGTTSPVPDVRLSTLIERQVAVTPDAPAVTCGDTTLTYAQLNAAANRLARVLVARGAGPERLVALALPRSAEMMVALLAVLKSGAGYLPVDLRYPPDRIEFMLADAAPRLVLTGTDVAGRLPASAAGQLLPLDGPTVVAALAGQDDTDLTDADRLRPLRGASPAYVIYTSGSTGRPKGVVVSHDNVVDLARWAVAEIGPEALRRVLASTSLNFDVSVFEMFGPLACGGEIEVVDDLLALAERPAGWSGSLISAVPSAFAQLLAEGAVDAHAEVVVLAGEALSAAAVRDISAALPGARVANIYGPTEATVYSTAWPGGDLQDGAAPPIGRPTTNTRAYILDAALRPVPPGTAGELYLAGAGLARGYLHRPRLSAERFVADPFGAPGTRMYRTGDLVRWLADGDIDYLGRVDDQVKVRGYRIELGEIEAVLLAHPGVGRAAVVARADAGVTHLVGYVVPAGASAAPTAAELRDHLAAALPEYMVPAAFVSLAALPLNPTGKLDRRALPAPDFAAAAGAGRAPAGRRETLLAGLFAEVLGVPTVGAEDSFFDLGGDSIVSIQLASRARLAGLRLTPRDVFTHRTPAALARVAGDLDGTDAEDPRDALGEVPLPPIVEWLRERAGTTHPVDAVAQSVVVRTPAGLGRAELTAGVQALLDQHDALRMILDRDGTAWRLTVPPRGAVAAAACLRRIDATGPAEQDDAIRAARAEAVDGLRPAEGRLVRAVWGDAGAGRTGWLVLAVHHLAVDGVSWRILLGDLAAAVAAAGGGAQPRLAPVPTSYRTWARRVAERTVTAVDATPSSVESSLARRPIRPDDTEATARRRTVGLPVPGTEMLLRAAARRHAGVDELLLTALAVSVADRRRRPGPGTDLLVHVEGHGRGDVDGLDLSRTVGWFTRLDAVRLDLGDVDPAEARAGGPAAGRAVKRIKEQLRAARSGDSTATPSGPEIGFNYLGRLAAGAGDWSVRTIDGAVAAGGVGALPVAHPLEINAVVVDGPDGPLLTAEWSWPDGVLTAHDVRELTDGWLTALAAITAYANQPEGGRTPSDLPLADLDQDEVERLEAAYPALVDVLPPAPLQEGLLFLSAYDEQAPDVYTVQFVFDLDGTPDRQRLRAAAQALLDRHPGLRSGFVHRGLRRPAAVVLDSVEVDWREPDLSAVAPAGLDEALDGLLAADRAERFDLSRPPLLRFTLVRLPAGRHRLVLTNHHILLDGWSMPVLAGELFALYRSGGRGDGLPPVTDARAYPAWRARQDRGAAETAWRDALAGLTEPTVVAPAVAGRSPMPPAKLLRELPASLTDALTRTARTAGVTLNTVVQAAWAVLVGSLTGRDDVVFGATVAGRPAELPGVETMVGLFINTVPVRVRLDPAEPVTAMLRRVQERQSSLQPHQHLGLADIQRLTGHGELFDTLVVFENYPVDPGVLDLAGTGLSVRGVHGLDATHYPLSLVLVPGDRLGLRLEFRPDVVDQDGAGALLDRACRLLRDIAADPAAPVGRLEPITPAERRRMLVEWNATTHPVPEATLPDLLAWQVAATPDAVAVVFEGSELTFAELDRDSNRLARLLVGHGVGPERFVAVAVPRSRELVVALWAVLKAGAAYLPVDPDYPVDRIAYLLDDARPALLLTTRATAGPAGDAPALVLDTDEVRRATAEMSPAALTDADRHAPLRPANPAYMIYTSGSTGRPKGVVVPHAGIVNRLAWMQDEYRLTDADRVLQKTPSSFDVSVWEFFWATVVGATLVMARPEGHRDPAYLAELIRAERVTTLHFVPSMLAAFLAEPAAAGCVGMRRVICSGEALPAELGERFFATVDPAGEHGVELHNLYGPTEASVDVTYWPCRPAERTVPIGVPVWNTRLYVLDGFLRPVPPGVTGELYLAGVQLARGYRGRAGLTAERFVADPFAAMLAATDPSVVPGERMYRTGDMVRRRADGVLEYVGRTDHQVKIRGFRIELGEIEAVLADHPSVGQCVVLAREDQPGARRLVGYAVPATGREIDASALREHVAGRLPDHMVPAAVVTLDALPVTVNGKLDRAALPAPDFVVATADGRAASGPREELLAGLVAEVLGLPRVGADDSFFDLGGDSIISIQLVSRARSAGLELTPREVFTHKTVAALAAVARETTAAVTDPDAGIGDVPLTPIVHWWLERAGPLGGFHQSVVVPAPAGLTADRLRDALQALLDHHDALRMRLTGEAGRRRLVIGPRGAVAAEDLITHRPAGTGAHAGPGGADLAAAAEAARLRLDPAAGRMLRVVWCEGAPGQPGNLLILAHHLVVDGVSWRILLPDLTAALDAVPGTPTRLTPVGTSLREWAGYLVREARSPGRLAELPFWTKLLDQVEPPVATRPLDPYRDTVATLAEIRVELPVDRTRSLLTAVPALFHARVDDALLAALALAVARRRARRGLGDDPSVLVDLERHGRADLPGIDLSRTVGWFTSLAPVRLDPGTVDWHQLREGGPAVAVALKRVKEQLRAAPDDGIGYGLLRHLNDETAGALSELAGAQVMFNYLGRLSGADRAGAGVVIGGGADPEQPVAYPVEVAAWTADTDVGPRLTAVWRWPGELLDEADVRQLADDWRAALDGVVAYAASGGTGGHTPSDLTLGSLSQDEIDEFEDELEAEWE</sequence>
<gene>
    <name evidence="8" type="ORF">J5U46_00225</name>
</gene>
<dbReference type="InterPro" id="IPR001242">
    <property type="entry name" value="Condensation_dom"/>
</dbReference>
<dbReference type="InterPro" id="IPR045851">
    <property type="entry name" value="AMP-bd_C_sf"/>
</dbReference>
<comment type="similarity">
    <text evidence="2">Belongs to the ATP-dependent AMP-binding enzyme family.</text>
</comment>
<accession>A0AAW4J9P7</accession>
<evidence type="ECO:0000313" key="8">
    <source>
        <dbReference type="EMBL" id="MBO4138577.1"/>
    </source>
</evidence>
<dbReference type="GO" id="GO:0003824">
    <property type="term" value="F:catalytic activity"/>
    <property type="evidence" value="ECO:0007669"/>
    <property type="project" value="InterPro"/>
</dbReference>
<dbReference type="InterPro" id="IPR006162">
    <property type="entry name" value="Ppantetheine_attach_site"/>
</dbReference>
<dbReference type="Proteomes" id="UP000669887">
    <property type="component" value="Unassembled WGS sequence"/>
</dbReference>
<organism evidence="8 9">
    <name type="scientific">Micromonospora tulbaghiae</name>
    <dbReference type="NCBI Taxonomy" id="479978"/>
    <lineage>
        <taxon>Bacteria</taxon>
        <taxon>Bacillati</taxon>
        <taxon>Actinomycetota</taxon>
        <taxon>Actinomycetes</taxon>
        <taxon>Micromonosporales</taxon>
        <taxon>Micromonosporaceae</taxon>
        <taxon>Micromonospora</taxon>
    </lineage>
</organism>
<dbReference type="GO" id="GO:0044550">
    <property type="term" value="P:secondary metabolite biosynthetic process"/>
    <property type="evidence" value="ECO:0007669"/>
    <property type="project" value="UniProtKB-ARBA"/>
</dbReference>
<dbReference type="GO" id="GO:0031177">
    <property type="term" value="F:phosphopantetheine binding"/>
    <property type="evidence" value="ECO:0007669"/>
    <property type="project" value="InterPro"/>
</dbReference>
<dbReference type="PROSITE" id="PS00012">
    <property type="entry name" value="PHOSPHOPANTETHEINE"/>
    <property type="match status" value="2"/>
</dbReference>
<comment type="cofactor">
    <cofactor evidence="1">
        <name>pantetheine 4'-phosphate</name>
        <dbReference type="ChEBI" id="CHEBI:47942"/>
    </cofactor>
</comment>
<evidence type="ECO:0000256" key="6">
    <source>
        <dbReference type="ARBA" id="ARBA00023194"/>
    </source>
</evidence>
<dbReference type="GO" id="GO:0008610">
    <property type="term" value="P:lipid biosynthetic process"/>
    <property type="evidence" value="ECO:0007669"/>
    <property type="project" value="UniProtKB-ARBA"/>
</dbReference>
<dbReference type="Pfam" id="PF13193">
    <property type="entry name" value="AMP-binding_C"/>
    <property type="match status" value="2"/>
</dbReference>
<dbReference type="InterPro" id="IPR025110">
    <property type="entry name" value="AMP-bd_C"/>
</dbReference>
<keyword evidence="3" id="KW-0596">Phosphopantetheine</keyword>
<evidence type="ECO:0000256" key="1">
    <source>
        <dbReference type="ARBA" id="ARBA00001957"/>
    </source>
</evidence>
<keyword evidence="4" id="KW-0597">Phosphoprotein</keyword>
<dbReference type="InterPro" id="IPR023213">
    <property type="entry name" value="CAT-like_dom_sf"/>
</dbReference>
<dbReference type="InterPro" id="IPR020806">
    <property type="entry name" value="PKS_PP-bd"/>
</dbReference>
<dbReference type="CDD" id="cd05930">
    <property type="entry name" value="A_NRPS"/>
    <property type="match status" value="1"/>
</dbReference>
<dbReference type="GO" id="GO:0043041">
    <property type="term" value="P:amino acid activation for nonribosomal peptide biosynthetic process"/>
    <property type="evidence" value="ECO:0007669"/>
    <property type="project" value="TreeGrafter"/>
</dbReference>
<feature type="domain" description="Carrier" evidence="7">
    <location>
        <begin position="2500"/>
        <end position="2574"/>
    </location>
</feature>
<protein>
    <submittedName>
        <fullName evidence="8">Amino acid adenylation domain-containing protein</fullName>
    </submittedName>
</protein>